<dbReference type="EMBL" id="WOWK01000036">
    <property type="protein sequence ID" value="KAF0325484.1"/>
    <property type="molecule type" value="Genomic_DNA"/>
</dbReference>
<proteinExistence type="predicted"/>
<sequence length="105" mass="11382">MQFSTIFLAAVAYATGAVANLHTQAWCVTNGLQDNDPKNSDATQAACAQYKQRHTGNEQWDICPDCEIGVKDKDVQVCNSAAKHIGGDELEEYCIQFGAEKGKAN</sequence>
<reference evidence="2 3" key="1">
    <citation type="submission" date="2019-12" db="EMBL/GenBank/DDBJ databases">
        <title>A genome sequence resource for the geographically widespread anthracnose pathogen Colletotrichum asianum.</title>
        <authorList>
            <person name="Meng Y."/>
        </authorList>
    </citation>
    <scope>NUCLEOTIDE SEQUENCE [LARGE SCALE GENOMIC DNA]</scope>
    <source>
        <strain evidence="2 3">ICMP 18580</strain>
    </source>
</reference>
<protein>
    <submittedName>
        <fullName evidence="2">Uncharacterized protein</fullName>
    </submittedName>
</protein>
<dbReference type="Proteomes" id="UP000434172">
    <property type="component" value="Unassembled WGS sequence"/>
</dbReference>
<dbReference type="AlphaFoldDB" id="A0A8H3WEI9"/>
<evidence type="ECO:0000256" key="1">
    <source>
        <dbReference type="SAM" id="SignalP"/>
    </source>
</evidence>
<organism evidence="2 3">
    <name type="scientific">Colletotrichum asianum</name>
    <dbReference type="NCBI Taxonomy" id="702518"/>
    <lineage>
        <taxon>Eukaryota</taxon>
        <taxon>Fungi</taxon>
        <taxon>Dikarya</taxon>
        <taxon>Ascomycota</taxon>
        <taxon>Pezizomycotina</taxon>
        <taxon>Sordariomycetes</taxon>
        <taxon>Hypocreomycetidae</taxon>
        <taxon>Glomerellales</taxon>
        <taxon>Glomerellaceae</taxon>
        <taxon>Colletotrichum</taxon>
        <taxon>Colletotrichum gloeosporioides species complex</taxon>
    </lineage>
</organism>
<keyword evidence="1" id="KW-0732">Signal</keyword>
<name>A0A8H3WEI9_9PEZI</name>
<dbReference type="OrthoDB" id="3489571at2759"/>
<evidence type="ECO:0000313" key="3">
    <source>
        <dbReference type="Proteomes" id="UP000434172"/>
    </source>
</evidence>
<comment type="caution">
    <text evidence="2">The sequence shown here is derived from an EMBL/GenBank/DDBJ whole genome shotgun (WGS) entry which is preliminary data.</text>
</comment>
<feature type="chain" id="PRO_5034913510" evidence="1">
    <location>
        <begin position="20"/>
        <end position="105"/>
    </location>
</feature>
<gene>
    <name evidence="2" type="ORF">GQ607_007235</name>
</gene>
<evidence type="ECO:0000313" key="2">
    <source>
        <dbReference type="EMBL" id="KAF0325484.1"/>
    </source>
</evidence>
<feature type="signal peptide" evidence="1">
    <location>
        <begin position="1"/>
        <end position="19"/>
    </location>
</feature>
<keyword evidence="3" id="KW-1185">Reference proteome</keyword>
<accession>A0A8H3WEI9</accession>